<dbReference type="Pfam" id="PF13302">
    <property type="entry name" value="Acetyltransf_3"/>
    <property type="match status" value="1"/>
</dbReference>
<reference evidence="3" key="2">
    <citation type="journal article" date="2020" name="Antonie Van Leeuwenhoek">
        <title>Labilibaculum antarcticum sp. nov., a novel facultative anaerobic, psychrotorelant bacterium isolated from marine sediment of Antarctica.</title>
        <authorList>
            <person name="Watanabe M."/>
            <person name="Kojima H."/>
            <person name="Fukui M."/>
        </authorList>
    </citation>
    <scope>NUCLEOTIDE SEQUENCE [LARGE SCALE GENOMIC DNA]</scope>
    <source>
        <strain evidence="3">SPP2</strain>
    </source>
</reference>
<dbReference type="OrthoDB" id="893030at2"/>
<dbReference type="GO" id="GO:0016747">
    <property type="term" value="F:acyltransferase activity, transferring groups other than amino-acyl groups"/>
    <property type="evidence" value="ECO:0007669"/>
    <property type="project" value="InterPro"/>
</dbReference>
<gene>
    <name evidence="2" type="ORF">ALGA_1026</name>
</gene>
<dbReference type="KEGG" id="mbas:ALGA_1026"/>
<sequence>MQILEGKNIRLRALEPTDLKLLYKWENDSTVWEVSHTLKPFSIFILKQYLESSHLDIFETKQLRLVIELIDTNTAIGLIDLFDFDPFHQRAGVGILINSAENKNKGFASEALEIFCNYAFSTLQVHQLYCNITANNEISLRLFTKLGFEIIGNKKDWIRSKNGWIDEYSLQKINPESF</sequence>
<dbReference type="AlphaFoldDB" id="A0A1Y1CHB5"/>
<dbReference type="Proteomes" id="UP000218267">
    <property type="component" value="Chromosome"/>
</dbReference>
<keyword evidence="3" id="KW-1185">Reference proteome</keyword>
<organism evidence="2 3">
    <name type="scientific">Labilibaculum antarcticum</name>
    <dbReference type="NCBI Taxonomy" id="1717717"/>
    <lineage>
        <taxon>Bacteria</taxon>
        <taxon>Pseudomonadati</taxon>
        <taxon>Bacteroidota</taxon>
        <taxon>Bacteroidia</taxon>
        <taxon>Marinilabiliales</taxon>
        <taxon>Marinifilaceae</taxon>
        <taxon>Labilibaculum</taxon>
    </lineage>
</organism>
<reference evidence="2 3" key="1">
    <citation type="journal article" date="2018" name="Mar. Genomics">
        <title>Complete genome sequence of Marinifilaceae bacterium strain SPP2, isolated from the Antarctic marine sediment.</title>
        <authorList>
            <person name="Watanabe M."/>
            <person name="Kojima H."/>
            <person name="Fukui M."/>
        </authorList>
    </citation>
    <scope>NUCLEOTIDE SEQUENCE [LARGE SCALE GENOMIC DNA]</scope>
    <source>
        <strain evidence="2 3">SPP2</strain>
    </source>
</reference>
<dbReference type="InterPro" id="IPR016181">
    <property type="entry name" value="Acyl_CoA_acyltransferase"/>
</dbReference>
<dbReference type="PANTHER" id="PTHR43415">
    <property type="entry name" value="SPERMIDINE N(1)-ACETYLTRANSFERASE"/>
    <property type="match status" value="1"/>
</dbReference>
<dbReference type="SUPFAM" id="SSF55729">
    <property type="entry name" value="Acyl-CoA N-acyltransferases (Nat)"/>
    <property type="match status" value="1"/>
</dbReference>
<proteinExistence type="predicted"/>
<dbReference type="InterPro" id="IPR000182">
    <property type="entry name" value="GNAT_dom"/>
</dbReference>
<dbReference type="PROSITE" id="PS51186">
    <property type="entry name" value="GNAT"/>
    <property type="match status" value="1"/>
</dbReference>
<dbReference type="Gene3D" id="3.40.630.30">
    <property type="match status" value="1"/>
</dbReference>
<evidence type="ECO:0000313" key="3">
    <source>
        <dbReference type="Proteomes" id="UP000218267"/>
    </source>
</evidence>
<protein>
    <submittedName>
        <fullName evidence="2">Acetyltransferase</fullName>
    </submittedName>
</protein>
<dbReference type="PANTHER" id="PTHR43415:SF3">
    <property type="entry name" value="GNAT-FAMILY ACETYLTRANSFERASE"/>
    <property type="match status" value="1"/>
</dbReference>
<feature type="domain" description="N-acetyltransferase" evidence="1">
    <location>
        <begin position="9"/>
        <end position="171"/>
    </location>
</feature>
<evidence type="ECO:0000259" key="1">
    <source>
        <dbReference type="PROSITE" id="PS51186"/>
    </source>
</evidence>
<keyword evidence="2" id="KW-0808">Transferase</keyword>
<evidence type="ECO:0000313" key="2">
    <source>
        <dbReference type="EMBL" id="BAX79412.1"/>
    </source>
</evidence>
<accession>A0A1Y1CHB5</accession>
<dbReference type="EMBL" id="AP018042">
    <property type="protein sequence ID" value="BAX79412.1"/>
    <property type="molecule type" value="Genomic_DNA"/>
</dbReference>
<name>A0A1Y1CHB5_9BACT</name>